<evidence type="ECO:0000313" key="2">
    <source>
        <dbReference type="Proteomes" id="UP001597511"/>
    </source>
</evidence>
<comment type="caution">
    <text evidence="1">The sequence shown here is derived from an EMBL/GenBank/DDBJ whole genome shotgun (WGS) entry which is preliminary data.</text>
</comment>
<dbReference type="PROSITE" id="PS51257">
    <property type="entry name" value="PROKAR_LIPOPROTEIN"/>
    <property type="match status" value="1"/>
</dbReference>
<reference evidence="2" key="1">
    <citation type="journal article" date="2019" name="Int. J. Syst. Evol. Microbiol.">
        <title>The Global Catalogue of Microorganisms (GCM) 10K type strain sequencing project: providing services to taxonomists for standard genome sequencing and annotation.</title>
        <authorList>
            <consortium name="The Broad Institute Genomics Platform"/>
            <consortium name="The Broad Institute Genome Sequencing Center for Infectious Disease"/>
            <person name="Wu L."/>
            <person name="Ma J."/>
        </authorList>
    </citation>
    <scope>NUCLEOTIDE SEQUENCE [LARGE SCALE GENOMIC DNA]</scope>
    <source>
        <strain evidence="2">KCTC 23299</strain>
    </source>
</reference>
<gene>
    <name evidence="1" type="ORF">ACFS6H_07815</name>
</gene>
<dbReference type="RefSeq" id="WP_386096959.1">
    <property type="nucleotide sequence ID" value="NZ_JBHUOZ010000001.1"/>
</dbReference>
<proteinExistence type="predicted"/>
<dbReference type="EMBL" id="JBHUOZ010000001">
    <property type="protein sequence ID" value="MFD2919606.1"/>
    <property type="molecule type" value="Genomic_DNA"/>
</dbReference>
<name>A0ABW6A4U1_9BACT</name>
<evidence type="ECO:0000313" key="1">
    <source>
        <dbReference type="EMBL" id="MFD2919606.1"/>
    </source>
</evidence>
<organism evidence="1 2">
    <name type="scientific">Terrimonas rubra</name>
    <dbReference type="NCBI Taxonomy" id="1035890"/>
    <lineage>
        <taxon>Bacteria</taxon>
        <taxon>Pseudomonadati</taxon>
        <taxon>Bacteroidota</taxon>
        <taxon>Chitinophagia</taxon>
        <taxon>Chitinophagales</taxon>
        <taxon>Chitinophagaceae</taxon>
        <taxon>Terrimonas</taxon>
    </lineage>
</organism>
<sequence length="336" mass="37414">MKPVITGIFTTLLLLTFVSCKKSNLEQQTNLDNEIKVENNRLVFSSQEAFQKTVDALFDGKLDKSVLPNNKSFLSLEKAFSAINWENESATDASLIDLYNAGLPLAHQQLLNAKGEVKIGANIVWYNKNQKYYIPASQENEIAHLKANPALIEKKARFGKTISLSNEADEQLSGTLTTDLPISGALHSPHQMEFYKTSDLSKKRKYVHELAVFYEDFVGGPYWKTYLTLRIKLEYRGGGSWNSSPGEVRFMQWNLQGTASVSNGIYTGTYELPQFVNYSGSVTQAGDYSVPLGRYLGSGTKVPGAKWVINISGSMYHRIVGDADANIYSHSGNPLW</sequence>
<dbReference type="Proteomes" id="UP001597511">
    <property type="component" value="Unassembled WGS sequence"/>
</dbReference>
<keyword evidence="2" id="KW-1185">Reference proteome</keyword>
<evidence type="ECO:0008006" key="3">
    <source>
        <dbReference type="Google" id="ProtNLM"/>
    </source>
</evidence>
<accession>A0ABW6A4U1</accession>
<protein>
    <recommendedName>
        <fullName evidence="3">DUF4848 domain-containing protein</fullName>
    </recommendedName>
</protein>